<dbReference type="Pfam" id="PF02078">
    <property type="entry name" value="Synapsin"/>
    <property type="match status" value="1"/>
</dbReference>
<evidence type="ECO:0000256" key="13">
    <source>
        <dbReference type="ARBA" id="ARBA00023329"/>
    </source>
</evidence>
<dbReference type="GO" id="GO:0005794">
    <property type="term" value="C:Golgi apparatus"/>
    <property type="evidence" value="ECO:0007669"/>
    <property type="project" value="UniProtKB-SubCell"/>
</dbReference>
<evidence type="ECO:0000259" key="20">
    <source>
        <dbReference type="Pfam" id="PF02750"/>
    </source>
</evidence>
<dbReference type="InterPro" id="IPR013815">
    <property type="entry name" value="ATP_grasp_subdomain_1"/>
</dbReference>
<evidence type="ECO:0000256" key="15">
    <source>
        <dbReference type="ARBA" id="ARBA00034106"/>
    </source>
</evidence>
<feature type="compositionally biased region" description="Polar residues" evidence="18">
    <location>
        <begin position="779"/>
        <end position="792"/>
    </location>
</feature>
<dbReference type="GeneID" id="114435697"/>
<feature type="region of interest" description="Disordered" evidence="18">
    <location>
        <begin position="1"/>
        <end position="91"/>
    </location>
</feature>
<dbReference type="OrthoDB" id="10249572at2759"/>
<dbReference type="FunFam" id="3.30.1490.20:FF:000008">
    <property type="entry name" value="Synapsin I"/>
    <property type="match status" value="1"/>
</dbReference>
<feature type="compositionally biased region" description="Pro residues" evidence="18">
    <location>
        <begin position="691"/>
        <end position="704"/>
    </location>
</feature>
<dbReference type="FunFam" id="3.40.50.20:FF:000008">
    <property type="entry name" value="Synapsin III"/>
    <property type="match status" value="1"/>
</dbReference>
<evidence type="ECO:0000313" key="23">
    <source>
        <dbReference type="RefSeq" id="XP_028261402.1"/>
    </source>
</evidence>
<dbReference type="Gene3D" id="3.30.1490.20">
    <property type="entry name" value="ATP-grasp fold, A domain"/>
    <property type="match status" value="1"/>
</dbReference>
<dbReference type="RefSeq" id="XP_028261403.1">
    <property type="nucleotide sequence ID" value="XM_028405602.1"/>
</dbReference>
<dbReference type="InterPro" id="IPR001359">
    <property type="entry name" value="Synapsin"/>
</dbReference>
<comment type="subunit">
    <text evidence="16">Homodimer. Can form oligomers with SYN2. Interacts with CAPON. Forms a ternary complex with NOS1. Isoform Ib interacts with PRNP.</text>
</comment>
<evidence type="ECO:0000313" key="22">
    <source>
        <dbReference type="RefSeq" id="XP_028261401.1"/>
    </source>
</evidence>
<dbReference type="FunFam" id="3.30.470.20:FF:000011">
    <property type="entry name" value="Synapsin I"/>
    <property type="match status" value="1"/>
</dbReference>
<dbReference type="RefSeq" id="XP_028261402.1">
    <property type="nucleotide sequence ID" value="XM_028405601.1"/>
</dbReference>
<dbReference type="SUPFAM" id="SSF56059">
    <property type="entry name" value="Glutathione synthetase ATP-binding domain-like"/>
    <property type="match status" value="1"/>
</dbReference>
<evidence type="ECO:0000313" key="21">
    <source>
        <dbReference type="Proteomes" id="UP000515145"/>
    </source>
</evidence>
<evidence type="ECO:0000256" key="6">
    <source>
        <dbReference type="ARBA" id="ARBA00022553"/>
    </source>
</evidence>
<comment type="function">
    <text evidence="17">Neuronal phosphoprotein that coats synaptic vesicles, and binds to the cytoskeleton. Acts as a regulator of synaptic vesicles trafficking, involved in the control of neurotransmitter release at the pre-synaptic terminal. Also involved in the regulation of axon outgrowth and synaptogenesis. The complex formed with NOS1 and CAPON proteins is necessary for specific nitric-oxid functions at a presynaptic level.</text>
</comment>
<dbReference type="PROSITE" id="PS00416">
    <property type="entry name" value="SYNAPSIN_2"/>
    <property type="match status" value="1"/>
</dbReference>
<dbReference type="GO" id="GO:0005524">
    <property type="term" value="F:ATP binding"/>
    <property type="evidence" value="ECO:0007669"/>
    <property type="project" value="InterPro"/>
</dbReference>
<evidence type="ECO:0000256" key="18">
    <source>
        <dbReference type="SAM" id="MobiDB-lite"/>
    </source>
</evidence>
<keyword evidence="7" id="KW-0677">Repeat</keyword>
<feature type="compositionally biased region" description="Pro residues" evidence="18">
    <location>
        <begin position="667"/>
        <end position="678"/>
    </location>
</feature>
<feature type="compositionally biased region" description="Low complexity" evidence="18">
    <location>
        <begin position="705"/>
        <end position="716"/>
    </location>
</feature>
<name>A0A6P7I9P8_9TELE</name>
<dbReference type="InterPro" id="IPR016185">
    <property type="entry name" value="PreATP-grasp_dom_sf"/>
</dbReference>
<dbReference type="CTD" id="641578"/>
<keyword evidence="5" id="KW-0488">Methylation</keyword>
<feature type="domain" description="Synapsin pre-ATP-grasp" evidence="19">
    <location>
        <begin position="126"/>
        <end position="227"/>
    </location>
</feature>
<keyword evidence="9" id="KW-0333">Golgi apparatus</keyword>
<comment type="similarity">
    <text evidence="3">Belongs to the synapsin family.</text>
</comment>
<evidence type="ECO:0000256" key="17">
    <source>
        <dbReference type="ARBA" id="ARBA00060129"/>
    </source>
</evidence>
<evidence type="ECO:0000256" key="1">
    <source>
        <dbReference type="ARBA" id="ARBA00004398"/>
    </source>
</evidence>
<evidence type="ECO:0000256" key="9">
    <source>
        <dbReference type="ARBA" id="ARBA00023034"/>
    </source>
</evidence>
<dbReference type="RefSeq" id="XP_028261401.1">
    <property type="nucleotide sequence ID" value="XM_028405600.1"/>
</dbReference>
<keyword evidence="21" id="KW-1185">Reference proteome</keyword>
<dbReference type="InterPro" id="IPR020898">
    <property type="entry name" value="Synapsin_ATP-bd_dom"/>
</dbReference>
<dbReference type="InterPro" id="IPR020897">
    <property type="entry name" value="Synapsin_pre-ATP-grasp_dom"/>
</dbReference>
<evidence type="ECO:0000259" key="19">
    <source>
        <dbReference type="Pfam" id="PF02078"/>
    </source>
</evidence>
<feature type="compositionally biased region" description="Basic and acidic residues" evidence="18">
    <location>
        <begin position="493"/>
        <end position="506"/>
    </location>
</feature>
<dbReference type="Pfam" id="PF02750">
    <property type="entry name" value="Synapsin_C"/>
    <property type="match status" value="1"/>
</dbReference>
<dbReference type="Pfam" id="PF10581">
    <property type="entry name" value="Synapsin_N"/>
    <property type="match status" value="1"/>
</dbReference>
<feature type="compositionally biased region" description="Low complexity" evidence="18">
    <location>
        <begin position="553"/>
        <end position="629"/>
    </location>
</feature>
<dbReference type="Gene3D" id="3.40.50.20">
    <property type="match status" value="1"/>
</dbReference>
<dbReference type="Proteomes" id="UP000515145">
    <property type="component" value="Chromosome 5"/>
</dbReference>
<evidence type="ECO:0000313" key="24">
    <source>
        <dbReference type="RefSeq" id="XP_028261403.1"/>
    </source>
</evidence>
<reference evidence="22 23" key="1">
    <citation type="submission" date="2025-04" db="UniProtKB">
        <authorList>
            <consortium name="RefSeq"/>
        </authorList>
    </citation>
    <scope>IDENTIFICATION</scope>
</reference>
<dbReference type="AlphaFoldDB" id="A0A6P7I9P8"/>
<keyword evidence="8" id="KW-0770">Synapse</keyword>
<comment type="subcellular location">
    <subcellularLocation>
        <location evidence="1">Cytoplasmic vesicle</location>
        <location evidence="1">Secretory vesicle</location>
    </subcellularLocation>
    <subcellularLocation>
        <location evidence="2">Golgi apparatus</location>
    </subcellularLocation>
    <subcellularLocation>
        <location evidence="15">Presynapse</location>
    </subcellularLocation>
</comment>
<feature type="region of interest" description="Disordered" evidence="18">
    <location>
        <begin position="434"/>
        <end position="792"/>
    </location>
</feature>
<dbReference type="GO" id="GO:0030672">
    <property type="term" value="C:synaptic vesicle membrane"/>
    <property type="evidence" value="ECO:0007669"/>
    <property type="project" value="TreeGrafter"/>
</dbReference>
<keyword evidence="6" id="KW-0597">Phosphoprotein</keyword>
<feature type="compositionally biased region" description="Low complexity" evidence="18">
    <location>
        <begin position="434"/>
        <end position="453"/>
    </location>
</feature>
<feature type="domain" description="Synapsin ATP-binding" evidence="20">
    <location>
        <begin position="229"/>
        <end position="431"/>
    </location>
</feature>
<evidence type="ECO:0000256" key="7">
    <source>
        <dbReference type="ARBA" id="ARBA00022737"/>
    </source>
</evidence>
<feature type="compositionally biased region" description="Polar residues" evidence="18">
    <location>
        <begin position="645"/>
        <end position="654"/>
    </location>
</feature>
<sequence>MNFLRRRLSDSSFMSNLPNGYMSDLQRTDPPAPPPPTASSPSTQPGAAPAQSPTKAPTPTQAPASSPAAQERRPSQQSQQSQQAQSSGGSSGFFSSFSSITNVVKQTAASAAGFVEQSAPSPSLSKKFKILLVIDEPQHEWAKVFRGKKVLGDYDIKVEQAEFSELNLVSHSNGTCDVDMQVIRGGTKVVRSFRPDFVLVRQHAFSMAQNEDFRNLIIGLQYAGIPSVNSLDSIYNLCDKPWAFSQLINNQKRLGSDKFPLIDQTFYPNYKDMITTPGFPVVVKIGHAHSGMGKVKVDNVSDFQDIASVVAITQTYCTTEPFVDAKYDIRVQKIGTDYKAYMRTSISGNWKSNTGSALLEQVAMTDKYKLWVDTCSDIFGGLDICAVKAICGKNGNDYITEVVGSSMQLIGDHQAEDRMLISEVVLTKMNQALAARSSSVSRSPARSPQSQKPTTVQPQQSAAPKEGMSDPNRTTGQRPQPQGAPVKAQSVDKSSESAKRASEPEPKPSQAQKPGPGSGQRPAQAQKPSPVQKAASVTKPPVQRPPPMTRAPSVTKSAPDSASSSVPAKASPSSPAKAAAAPGSPPTKAAAAAAPGSAPAKAAAAGSAPTRAAAGSAPAKAAAAAAAAASPPPSPTVPASAPTTEQPKPQAQGSPSPAPGKPKDLPPKPTPPAKPIPPVRRNSKPQIQPKPQTPPLPKASPKPQPASQAPAQASDAVTAPTPPAQVESPAKASQSPPNVQSPAKPQPQPKPASPSQNPEPVTAEAAGAPTEAQQAPVDEQTQQKTHPLLNKSQSLTNAFNAFSDSSFFRGVSSSGGDGQEEAKAETIRNLRKSFASLFSD</sequence>
<dbReference type="PANTHER" id="PTHR10841:SF20">
    <property type="entry name" value="SYNAPSIN-2"/>
    <property type="match status" value="1"/>
</dbReference>
<dbReference type="Gene3D" id="3.30.470.20">
    <property type="entry name" value="ATP-grasp fold, B domain"/>
    <property type="match status" value="1"/>
</dbReference>
<dbReference type="GO" id="GO:0003779">
    <property type="term" value="F:actin binding"/>
    <property type="evidence" value="ECO:0007669"/>
    <property type="project" value="UniProtKB-KW"/>
</dbReference>
<evidence type="ECO:0000256" key="11">
    <source>
        <dbReference type="ARBA" id="ARBA00023203"/>
    </source>
</evidence>
<evidence type="ECO:0000256" key="8">
    <source>
        <dbReference type="ARBA" id="ARBA00023018"/>
    </source>
</evidence>
<dbReference type="InterPro" id="IPR019735">
    <property type="entry name" value="Synapsin_CS"/>
</dbReference>
<protein>
    <recommendedName>
        <fullName evidence="4">Synapsin-1</fullName>
    </recommendedName>
    <alternativeName>
        <fullName evidence="14">Synapsin I</fullName>
    </alternativeName>
</protein>
<keyword evidence="13" id="KW-0968">Cytoplasmic vesicle</keyword>
<evidence type="ECO:0000256" key="12">
    <source>
        <dbReference type="ARBA" id="ARBA00023273"/>
    </source>
</evidence>
<proteinExistence type="inferred from homology"/>
<feature type="compositionally biased region" description="Low complexity" evidence="18">
    <location>
        <begin position="39"/>
        <end position="91"/>
    </location>
</feature>
<keyword evidence="10" id="KW-0325">Glycoprotein</keyword>
<evidence type="ECO:0000256" key="3">
    <source>
        <dbReference type="ARBA" id="ARBA00008243"/>
    </source>
</evidence>
<evidence type="ECO:0000256" key="5">
    <source>
        <dbReference type="ARBA" id="ARBA00022481"/>
    </source>
</evidence>
<evidence type="ECO:0000256" key="14">
    <source>
        <dbReference type="ARBA" id="ARBA00029646"/>
    </source>
</evidence>
<keyword evidence="11" id="KW-0009">Actin-binding</keyword>
<evidence type="ECO:0000256" key="4">
    <source>
        <dbReference type="ARBA" id="ARBA00017852"/>
    </source>
</evidence>
<organism evidence="21 22">
    <name type="scientific">Parambassis ranga</name>
    <name type="common">Indian glassy fish</name>
    <dbReference type="NCBI Taxonomy" id="210632"/>
    <lineage>
        <taxon>Eukaryota</taxon>
        <taxon>Metazoa</taxon>
        <taxon>Chordata</taxon>
        <taxon>Craniata</taxon>
        <taxon>Vertebrata</taxon>
        <taxon>Euteleostomi</taxon>
        <taxon>Actinopterygii</taxon>
        <taxon>Neopterygii</taxon>
        <taxon>Teleostei</taxon>
        <taxon>Neoteleostei</taxon>
        <taxon>Acanthomorphata</taxon>
        <taxon>Ovalentaria</taxon>
        <taxon>Ambassidae</taxon>
        <taxon>Parambassis</taxon>
    </lineage>
</organism>
<evidence type="ECO:0000256" key="16">
    <source>
        <dbReference type="ARBA" id="ARBA00046960"/>
    </source>
</evidence>
<dbReference type="PANTHER" id="PTHR10841">
    <property type="entry name" value="SYNAPSIN"/>
    <property type="match status" value="1"/>
</dbReference>
<accession>A0A6P7I9P8</accession>
<dbReference type="PROSITE" id="PS00415">
    <property type="entry name" value="SYNAPSIN_1"/>
    <property type="match status" value="1"/>
</dbReference>
<gene>
    <name evidence="22 23 24" type="primary">syn2</name>
</gene>
<feature type="compositionally biased region" description="Polar residues" evidence="18">
    <location>
        <begin position="471"/>
        <end position="480"/>
    </location>
</feature>
<dbReference type="GO" id="GO:0007269">
    <property type="term" value="P:neurotransmitter secretion"/>
    <property type="evidence" value="ECO:0007669"/>
    <property type="project" value="InterPro"/>
</dbReference>
<dbReference type="SUPFAM" id="SSF52440">
    <property type="entry name" value="PreATP-grasp domain"/>
    <property type="match status" value="1"/>
</dbReference>
<evidence type="ECO:0000256" key="2">
    <source>
        <dbReference type="ARBA" id="ARBA00004555"/>
    </source>
</evidence>
<dbReference type="PRINTS" id="PR01368">
    <property type="entry name" value="SYNAPSIN"/>
</dbReference>
<keyword evidence="12" id="KW-0966">Cell projection</keyword>
<dbReference type="InterPro" id="IPR019736">
    <property type="entry name" value="Synapsin_P_site"/>
</dbReference>
<evidence type="ECO:0000256" key="10">
    <source>
        <dbReference type="ARBA" id="ARBA00023180"/>
    </source>
</evidence>